<dbReference type="Proteomes" id="UP001307889">
    <property type="component" value="Chromosome 2"/>
</dbReference>
<feature type="transmembrane region" description="Helical" evidence="2">
    <location>
        <begin position="16"/>
        <end position="35"/>
    </location>
</feature>
<evidence type="ECO:0000313" key="3">
    <source>
        <dbReference type="EMBL" id="BES90496.1"/>
    </source>
</evidence>
<feature type="region of interest" description="Disordered" evidence="1">
    <location>
        <begin position="40"/>
        <end position="93"/>
    </location>
</feature>
<dbReference type="EMBL" id="AP028910">
    <property type="protein sequence ID" value="BES90496.1"/>
    <property type="molecule type" value="Genomic_DNA"/>
</dbReference>
<gene>
    <name evidence="3" type="ORF">NTJ_03304</name>
</gene>
<organism evidence="3 4">
    <name type="scientific">Nesidiocoris tenuis</name>
    <dbReference type="NCBI Taxonomy" id="355587"/>
    <lineage>
        <taxon>Eukaryota</taxon>
        <taxon>Metazoa</taxon>
        <taxon>Ecdysozoa</taxon>
        <taxon>Arthropoda</taxon>
        <taxon>Hexapoda</taxon>
        <taxon>Insecta</taxon>
        <taxon>Pterygota</taxon>
        <taxon>Neoptera</taxon>
        <taxon>Paraneoptera</taxon>
        <taxon>Hemiptera</taxon>
        <taxon>Heteroptera</taxon>
        <taxon>Panheteroptera</taxon>
        <taxon>Cimicomorpha</taxon>
        <taxon>Miridae</taxon>
        <taxon>Dicyphina</taxon>
        <taxon>Nesidiocoris</taxon>
    </lineage>
</organism>
<keyword evidence="2" id="KW-0472">Membrane</keyword>
<evidence type="ECO:0000313" key="4">
    <source>
        <dbReference type="Proteomes" id="UP001307889"/>
    </source>
</evidence>
<keyword evidence="2" id="KW-0812">Transmembrane</keyword>
<name>A0ABN7AHY6_9HEMI</name>
<accession>A0ABN7AHY6</accession>
<evidence type="ECO:0008006" key="5">
    <source>
        <dbReference type="Google" id="ProtNLM"/>
    </source>
</evidence>
<keyword evidence="2" id="KW-1133">Transmembrane helix</keyword>
<proteinExistence type="predicted"/>
<evidence type="ECO:0000256" key="1">
    <source>
        <dbReference type="SAM" id="MobiDB-lite"/>
    </source>
</evidence>
<protein>
    <recommendedName>
        <fullName evidence="5">Secreted protein</fullName>
    </recommendedName>
</protein>
<reference evidence="3 4" key="1">
    <citation type="submission" date="2023-09" db="EMBL/GenBank/DDBJ databases">
        <title>Nesidiocoris tenuis whole genome shotgun sequence.</title>
        <authorList>
            <person name="Shibata T."/>
            <person name="Shimoda M."/>
            <person name="Kobayashi T."/>
            <person name="Uehara T."/>
        </authorList>
    </citation>
    <scope>NUCLEOTIDE SEQUENCE [LARGE SCALE GENOMIC DNA]</scope>
    <source>
        <strain evidence="3 4">Japan</strain>
    </source>
</reference>
<evidence type="ECO:0000256" key="2">
    <source>
        <dbReference type="SAM" id="Phobius"/>
    </source>
</evidence>
<keyword evidence="4" id="KW-1185">Reference proteome</keyword>
<sequence>MAQECATPVASRAAPVHPSCSCCYLFSLLFFVIVSSPSGRLSPDRDAPGDSTGAASGSGAGESRARTQKLRAGAGSISPGYTSAFEPPYCKSD</sequence>